<organism evidence="1 2">
    <name type="scientific">Pseudomonas triclosanedens</name>
    <dbReference type="NCBI Taxonomy" id="2961893"/>
    <lineage>
        <taxon>Bacteria</taxon>
        <taxon>Pseudomonadati</taxon>
        <taxon>Pseudomonadota</taxon>
        <taxon>Gammaproteobacteria</taxon>
        <taxon>Pseudomonadales</taxon>
        <taxon>Pseudomonadaceae</taxon>
        <taxon>Pseudomonas</taxon>
    </lineage>
</organism>
<dbReference type="RefSeq" id="WP_254476105.1">
    <property type="nucleotide sequence ID" value="NZ_CP113432.1"/>
</dbReference>
<gene>
    <name evidence="1" type="ORF">OU419_26600</name>
</gene>
<dbReference type="Proteomes" id="UP001163624">
    <property type="component" value="Chromosome"/>
</dbReference>
<evidence type="ECO:0000313" key="2">
    <source>
        <dbReference type="Proteomes" id="UP001163624"/>
    </source>
</evidence>
<name>A0ABY6ZWC6_9PSED</name>
<sequence>MQFIECLDRAGLVEIQLATTVALSFLVANAQSEGDQLTIRALDCLYKNAVPDSELREKLPWINSRIISLQKKAGAMNNPLNKLIAGGLPIWLTSFRSLSAPEVFPYGRRIWTVLSKGDSVEFMHGMREIVSFLGAHPLADILERFHLFEVPAFFVTDPAELGLEDFDEEEFSEKPSSCPVCGGLRIAEIIYGYPDFTETLERDIDQGRVVLGGCIPSESKWQCLTCAKRIPDSSNG</sequence>
<accession>A0ABY6ZWC6</accession>
<keyword evidence="2" id="KW-1185">Reference proteome</keyword>
<proteinExistence type="predicted"/>
<protein>
    <submittedName>
        <fullName evidence="1">Uncharacterized protein</fullName>
    </submittedName>
</protein>
<reference evidence="1" key="1">
    <citation type="submission" date="2022-11" db="EMBL/GenBank/DDBJ databases">
        <title>Pseudomonas triclosanedens sp. nov., a triclosan degrader isolated from activated sludge.</title>
        <authorList>
            <person name="Yin Y."/>
            <person name="Lu Z."/>
        </authorList>
    </citation>
    <scope>NUCLEOTIDE SEQUENCE</scope>
    <source>
        <strain evidence="1">ZM23</strain>
    </source>
</reference>
<evidence type="ECO:0000313" key="1">
    <source>
        <dbReference type="EMBL" id="WAI49272.1"/>
    </source>
</evidence>
<dbReference type="EMBL" id="CP113432">
    <property type="protein sequence ID" value="WAI49272.1"/>
    <property type="molecule type" value="Genomic_DNA"/>
</dbReference>